<dbReference type="PANTHER" id="PTHR30176">
    <property type="entry name" value="FERREDOXIN-TYPE PROTEIN NAPH"/>
    <property type="match status" value="1"/>
</dbReference>
<feature type="transmembrane region" description="Helical" evidence="8">
    <location>
        <begin position="165"/>
        <end position="188"/>
    </location>
</feature>
<dbReference type="InterPro" id="IPR051684">
    <property type="entry name" value="Electron_Trans/Redox"/>
</dbReference>
<dbReference type="SUPFAM" id="SSF54862">
    <property type="entry name" value="4Fe-4S ferredoxins"/>
    <property type="match status" value="1"/>
</dbReference>
<comment type="caution">
    <text evidence="10">The sequence shown here is derived from an EMBL/GenBank/DDBJ whole genome shotgun (WGS) entry which is preliminary data.</text>
</comment>
<evidence type="ECO:0000256" key="5">
    <source>
        <dbReference type="ARBA" id="ARBA00022982"/>
    </source>
</evidence>
<keyword evidence="7" id="KW-0411">Iron-sulfur</keyword>
<dbReference type="GO" id="GO:0051539">
    <property type="term" value="F:4 iron, 4 sulfur cluster binding"/>
    <property type="evidence" value="ECO:0007669"/>
    <property type="project" value="UniProtKB-KW"/>
</dbReference>
<evidence type="ECO:0000256" key="6">
    <source>
        <dbReference type="ARBA" id="ARBA00023004"/>
    </source>
</evidence>
<name>A0A497XVJ8_9AQUI</name>
<dbReference type="Pfam" id="PF12801">
    <property type="entry name" value="Fer4_5"/>
    <property type="match status" value="2"/>
</dbReference>
<keyword evidence="8" id="KW-0472">Membrane</keyword>
<evidence type="ECO:0000313" key="11">
    <source>
        <dbReference type="Proteomes" id="UP000267841"/>
    </source>
</evidence>
<dbReference type="NCBIfam" id="NF007013">
    <property type="entry name" value="PRK09477.1"/>
    <property type="match status" value="1"/>
</dbReference>
<dbReference type="InterPro" id="IPR017900">
    <property type="entry name" value="4Fe4S_Fe_S_CS"/>
</dbReference>
<dbReference type="Pfam" id="PF13237">
    <property type="entry name" value="Fer4_10"/>
    <property type="match status" value="1"/>
</dbReference>
<keyword evidence="2" id="KW-0004">4Fe-4S</keyword>
<proteinExistence type="predicted"/>
<dbReference type="Proteomes" id="UP000267841">
    <property type="component" value="Unassembled WGS sequence"/>
</dbReference>
<evidence type="ECO:0000256" key="4">
    <source>
        <dbReference type="ARBA" id="ARBA00022737"/>
    </source>
</evidence>
<dbReference type="GO" id="GO:0005886">
    <property type="term" value="C:plasma membrane"/>
    <property type="evidence" value="ECO:0007669"/>
    <property type="project" value="TreeGrafter"/>
</dbReference>
<protein>
    <submittedName>
        <fullName evidence="10">Ferredoxin-type protein NapH</fullName>
    </submittedName>
</protein>
<keyword evidence="8" id="KW-1133">Transmembrane helix</keyword>
<keyword evidence="1" id="KW-0813">Transport</keyword>
<evidence type="ECO:0000256" key="2">
    <source>
        <dbReference type="ARBA" id="ARBA00022485"/>
    </source>
</evidence>
<evidence type="ECO:0000256" key="1">
    <source>
        <dbReference type="ARBA" id="ARBA00022448"/>
    </source>
</evidence>
<evidence type="ECO:0000256" key="3">
    <source>
        <dbReference type="ARBA" id="ARBA00022723"/>
    </source>
</evidence>
<evidence type="ECO:0000313" key="10">
    <source>
        <dbReference type="EMBL" id="RLJ70823.1"/>
    </source>
</evidence>
<dbReference type="PROSITE" id="PS51379">
    <property type="entry name" value="4FE4S_FER_2"/>
    <property type="match status" value="2"/>
</dbReference>
<feature type="transmembrane region" description="Helical" evidence="8">
    <location>
        <begin position="63"/>
        <end position="91"/>
    </location>
</feature>
<dbReference type="Gene3D" id="3.30.70.20">
    <property type="match status" value="2"/>
</dbReference>
<keyword evidence="4" id="KW-0677">Repeat</keyword>
<sequence length="283" mass="32112">MSEERVGPLRYLYKHRFLILRRISQLTIMVLYIGGNIYGWKILQGNLSSSRFLDLVPLADPFAVLQMFFAGAIVGVDALVGALIILAFYAFVGGRAFCSWVCPMNVVTDFANWLRVKTNIHREEWQLRITRKTRYLALTLALVLSFILAMPAFEYVSPISILHRGLIFGMGLGWTMVLAIFLFDLFVIKNGWCGHVCPLGGFYSLVTKPSLIRVNYNKDRCTECMECVKICPESQVLHMVGKHSSIVNSGECINCGRCVEVCNDDAIYFTLRFKKEEVSHETK</sequence>
<dbReference type="GO" id="GO:0046872">
    <property type="term" value="F:metal ion binding"/>
    <property type="evidence" value="ECO:0007669"/>
    <property type="project" value="UniProtKB-KW"/>
</dbReference>
<dbReference type="RefSeq" id="WP_121011157.1">
    <property type="nucleotide sequence ID" value="NZ_RCCJ01000001.1"/>
</dbReference>
<accession>A0A497XVJ8</accession>
<keyword evidence="8" id="KW-0812">Transmembrane</keyword>
<keyword evidence="5" id="KW-0249">Electron transport</keyword>
<dbReference type="PROSITE" id="PS00198">
    <property type="entry name" value="4FE4S_FER_1"/>
    <property type="match status" value="1"/>
</dbReference>
<keyword evidence="11" id="KW-1185">Reference proteome</keyword>
<dbReference type="EMBL" id="RCCJ01000001">
    <property type="protein sequence ID" value="RLJ70823.1"/>
    <property type="molecule type" value="Genomic_DNA"/>
</dbReference>
<feature type="domain" description="4Fe-4S ferredoxin-type" evidence="9">
    <location>
        <begin position="212"/>
        <end position="242"/>
    </location>
</feature>
<organism evidence="10 11">
    <name type="scientific">Hydrogenivirga caldilitoris</name>
    <dbReference type="NCBI Taxonomy" id="246264"/>
    <lineage>
        <taxon>Bacteria</taxon>
        <taxon>Pseudomonadati</taxon>
        <taxon>Aquificota</taxon>
        <taxon>Aquificia</taxon>
        <taxon>Aquificales</taxon>
        <taxon>Aquificaceae</taxon>
        <taxon>Hydrogenivirga</taxon>
    </lineage>
</organism>
<gene>
    <name evidence="10" type="ORF">BCF55_1106</name>
</gene>
<keyword evidence="3" id="KW-0479">Metal-binding</keyword>
<dbReference type="PANTHER" id="PTHR30176:SF3">
    <property type="entry name" value="FERREDOXIN-TYPE PROTEIN NAPH"/>
    <property type="match status" value="1"/>
</dbReference>
<feature type="transmembrane region" description="Helical" evidence="8">
    <location>
        <begin position="23"/>
        <end position="43"/>
    </location>
</feature>
<evidence type="ECO:0000256" key="8">
    <source>
        <dbReference type="SAM" id="Phobius"/>
    </source>
</evidence>
<dbReference type="OrthoDB" id="9806398at2"/>
<dbReference type="AlphaFoldDB" id="A0A497XVJ8"/>
<dbReference type="NCBIfam" id="TIGR02163">
    <property type="entry name" value="napH"/>
    <property type="match status" value="1"/>
</dbReference>
<keyword evidence="6" id="KW-0408">Iron</keyword>
<evidence type="ECO:0000256" key="7">
    <source>
        <dbReference type="ARBA" id="ARBA00023014"/>
    </source>
</evidence>
<feature type="transmembrane region" description="Helical" evidence="8">
    <location>
        <begin position="135"/>
        <end position="153"/>
    </location>
</feature>
<dbReference type="InterPro" id="IPR017896">
    <property type="entry name" value="4Fe4S_Fe-S-bd"/>
</dbReference>
<feature type="domain" description="4Fe-4S ferredoxin-type" evidence="9">
    <location>
        <begin position="243"/>
        <end position="272"/>
    </location>
</feature>
<reference evidence="10 11" key="1">
    <citation type="submission" date="2018-10" db="EMBL/GenBank/DDBJ databases">
        <title>Genomic Encyclopedia of Archaeal and Bacterial Type Strains, Phase II (KMG-II): from individual species to whole genera.</title>
        <authorList>
            <person name="Goeker M."/>
        </authorList>
    </citation>
    <scope>NUCLEOTIDE SEQUENCE [LARGE SCALE GENOMIC DNA]</scope>
    <source>
        <strain evidence="10 11">DSM 16510</strain>
    </source>
</reference>
<dbReference type="InterPro" id="IPR011886">
    <property type="entry name" value="NapH_MauN"/>
</dbReference>
<evidence type="ECO:0000259" key="9">
    <source>
        <dbReference type="PROSITE" id="PS51379"/>
    </source>
</evidence>